<evidence type="ECO:0000256" key="1">
    <source>
        <dbReference type="ARBA" id="ARBA00044777"/>
    </source>
</evidence>
<dbReference type="RefSeq" id="WP_088560126.1">
    <property type="nucleotide sequence ID" value="NZ_FYEH01000002.1"/>
</dbReference>
<dbReference type="EMBL" id="FYEH01000002">
    <property type="protein sequence ID" value="SNB61542.1"/>
    <property type="molecule type" value="Genomic_DNA"/>
</dbReference>
<dbReference type="AlphaFoldDB" id="A0A212QQ26"/>
<gene>
    <name evidence="2" type="ORF">SAMN07250955_102279</name>
</gene>
<organism evidence="2 3">
    <name type="scientific">Arboricoccus pini</name>
    <dbReference type="NCBI Taxonomy" id="1963835"/>
    <lineage>
        <taxon>Bacteria</taxon>
        <taxon>Pseudomonadati</taxon>
        <taxon>Pseudomonadota</taxon>
        <taxon>Alphaproteobacteria</taxon>
        <taxon>Geminicoccales</taxon>
        <taxon>Geminicoccaceae</taxon>
        <taxon>Arboricoccus</taxon>
    </lineage>
</organism>
<dbReference type="Proteomes" id="UP000197065">
    <property type="component" value="Unassembled WGS sequence"/>
</dbReference>
<dbReference type="PANTHER" id="PTHR33969:SF2">
    <property type="entry name" value="SEGREGATION AND CONDENSATION PROTEIN A"/>
    <property type="match status" value="1"/>
</dbReference>
<evidence type="ECO:0000313" key="2">
    <source>
        <dbReference type="EMBL" id="SNB61542.1"/>
    </source>
</evidence>
<reference evidence="2 3" key="1">
    <citation type="submission" date="2017-06" db="EMBL/GenBank/DDBJ databases">
        <authorList>
            <person name="Kim H.J."/>
            <person name="Triplett B.A."/>
        </authorList>
    </citation>
    <scope>NUCLEOTIDE SEQUENCE [LARGE SCALE GENOMIC DNA]</scope>
    <source>
        <strain evidence="2 3">B29T1</strain>
    </source>
</reference>
<dbReference type="OrthoDB" id="9793741at2"/>
<evidence type="ECO:0000313" key="3">
    <source>
        <dbReference type="Proteomes" id="UP000197065"/>
    </source>
</evidence>
<dbReference type="PANTHER" id="PTHR33969">
    <property type="entry name" value="SEGREGATION AND CONDENSATION PROTEIN A"/>
    <property type="match status" value="1"/>
</dbReference>
<dbReference type="Pfam" id="PF02616">
    <property type="entry name" value="SMC_ScpA"/>
    <property type="match status" value="1"/>
</dbReference>
<proteinExistence type="predicted"/>
<dbReference type="Gene3D" id="6.10.250.2410">
    <property type="match status" value="1"/>
</dbReference>
<sequence>MVALGQSEAAKSDVSAFVVALDEFEGPLDLLLELARAQKLDLKKISLVALADQYLDYLKAARAKQLEIAAEYLVMAAWLAYLKSQLLLPRDANADPDAATMAEALAARLRALEAIRHAALWLEERAALGTARFARGAEEPLPKETVPVFVAELGALLRAYGVTAKRQEVARIRLPRHRFMTVDVALARLSQLLTGSDWRELRSFLPPELASAVERRAAVATSLVASLELARSGEIELLQQQAFGPILVRRRP</sequence>
<protein>
    <recommendedName>
        <fullName evidence="1">Segregation and condensation protein A</fullName>
    </recommendedName>
</protein>
<accession>A0A212QQ26</accession>
<name>A0A212QQ26_9PROT</name>
<keyword evidence="3" id="KW-1185">Reference proteome</keyword>
<dbReference type="InterPro" id="IPR003768">
    <property type="entry name" value="ScpA"/>
</dbReference>